<dbReference type="InterPro" id="IPR051049">
    <property type="entry name" value="Dienelactone_hydrolase-like"/>
</dbReference>
<dbReference type="SUPFAM" id="SSF53474">
    <property type="entry name" value="alpha/beta-Hydrolases"/>
    <property type="match status" value="1"/>
</dbReference>
<evidence type="ECO:0000313" key="2">
    <source>
        <dbReference type="EMBL" id="KYF72602.1"/>
    </source>
</evidence>
<dbReference type="Pfam" id="PF01738">
    <property type="entry name" value="DLH"/>
    <property type="match status" value="1"/>
</dbReference>
<organism evidence="2 3">
    <name type="scientific">Sorangium cellulosum</name>
    <name type="common">Polyangium cellulosum</name>
    <dbReference type="NCBI Taxonomy" id="56"/>
    <lineage>
        <taxon>Bacteria</taxon>
        <taxon>Pseudomonadati</taxon>
        <taxon>Myxococcota</taxon>
        <taxon>Polyangia</taxon>
        <taxon>Polyangiales</taxon>
        <taxon>Polyangiaceae</taxon>
        <taxon>Sorangium</taxon>
    </lineage>
</organism>
<reference evidence="2 3" key="1">
    <citation type="submission" date="2014-02" db="EMBL/GenBank/DDBJ databases">
        <title>The small core and large imbalanced accessory genome model reveals a collaborative survival strategy of Sorangium cellulosum strains in nature.</title>
        <authorList>
            <person name="Han K."/>
            <person name="Peng R."/>
            <person name="Blom J."/>
            <person name="Li Y.-Z."/>
        </authorList>
    </citation>
    <scope>NUCLEOTIDE SEQUENCE [LARGE SCALE GENOMIC DNA]</scope>
    <source>
        <strain evidence="2 3">So0008-312</strain>
    </source>
</reference>
<feature type="domain" description="Dienelactone hydrolase" evidence="1">
    <location>
        <begin position="15"/>
        <end position="242"/>
    </location>
</feature>
<dbReference type="Gene3D" id="3.40.50.1820">
    <property type="entry name" value="alpha/beta hydrolase"/>
    <property type="match status" value="1"/>
</dbReference>
<dbReference type="RefSeq" id="WP_061606207.1">
    <property type="nucleotide sequence ID" value="NZ_JEMA01000254.1"/>
</dbReference>
<name>A0A150QXI3_SORCE</name>
<evidence type="ECO:0000313" key="3">
    <source>
        <dbReference type="Proteomes" id="UP000075260"/>
    </source>
</evidence>
<dbReference type="PANTHER" id="PTHR46623:SF10">
    <property type="entry name" value="CARBOXYMETHYLENEBUTENOLIDASE HOMOLOG"/>
    <property type="match status" value="1"/>
</dbReference>
<dbReference type="PANTHER" id="PTHR46623">
    <property type="entry name" value="CARBOXYMETHYLENEBUTENOLIDASE-RELATED"/>
    <property type="match status" value="1"/>
</dbReference>
<dbReference type="GO" id="GO:0016787">
    <property type="term" value="F:hydrolase activity"/>
    <property type="evidence" value="ECO:0007669"/>
    <property type="project" value="InterPro"/>
</dbReference>
<dbReference type="OrthoDB" id="9787933at2"/>
<dbReference type="EMBL" id="JEMA01000254">
    <property type="protein sequence ID" value="KYF72602.1"/>
    <property type="molecule type" value="Genomic_DNA"/>
</dbReference>
<sequence length="245" mass="26796">MQTREIDVATPDGAMSAYEIIPDGEGQRPAIVFLMDGLGYRAGLKTMAERLASHGYHVLLPDLYHRVGKHVHFEPAVMTQPEKMGEMRKLIGNLTPDMLMSDVAACLDVLASRANVDATRVGAVGYCMGGRNAFIAATRFPDRLRATASIHPGGIVTADPASPHLFAGPAQARMYFGIAKDDVFFTKEQAETLEQTLAALGKRYQIEHYEARHGWAVIDTPVYDAAEAERHWKAILALFAEELGA</sequence>
<dbReference type="Proteomes" id="UP000075260">
    <property type="component" value="Unassembled WGS sequence"/>
</dbReference>
<protein>
    <recommendedName>
        <fullName evidence="1">Dienelactone hydrolase domain-containing protein</fullName>
    </recommendedName>
</protein>
<dbReference type="AlphaFoldDB" id="A0A150QXI3"/>
<comment type="caution">
    <text evidence="2">The sequence shown here is derived from an EMBL/GenBank/DDBJ whole genome shotgun (WGS) entry which is preliminary data.</text>
</comment>
<dbReference type="InterPro" id="IPR002925">
    <property type="entry name" value="Dienelactn_hydro"/>
</dbReference>
<dbReference type="InterPro" id="IPR029058">
    <property type="entry name" value="AB_hydrolase_fold"/>
</dbReference>
<accession>A0A150QXI3</accession>
<gene>
    <name evidence="2" type="ORF">BE15_16470</name>
</gene>
<proteinExistence type="predicted"/>
<evidence type="ECO:0000259" key="1">
    <source>
        <dbReference type="Pfam" id="PF01738"/>
    </source>
</evidence>